<evidence type="ECO:0000256" key="2">
    <source>
        <dbReference type="ARBA" id="ARBA00022729"/>
    </source>
</evidence>
<dbReference type="EMBL" id="JABMOJ010000171">
    <property type="protein sequence ID" value="NQV64655.1"/>
    <property type="molecule type" value="Genomic_DNA"/>
</dbReference>
<evidence type="ECO:0000313" key="3">
    <source>
        <dbReference type="EMBL" id="NQV64655.1"/>
    </source>
</evidence>
<keyword evidence="3" id="KW-0449">Lipoprotein</keyword>
<comment type="caution">
    <text evidence="3">The sequence shown here is derived from an EMBL/GenBank/DDBJ whole genome shotgun (WGS) entry which is preliminary data.</text>
</comment>
<proteinExistence type="inferred from homology"/>
<dbReference type="AlphaFoldDB" id="A0A972VUT9"/>
<evidence type="ECO:0000256" key="1">
    <source>
        <dbReference type="ARBA" id="ARBA00010634"/>
    </source>
</evidence>
<organism evidence="3 4">
    <name type="scientific">SAR86 cluster bacterium</name>
    <dbReference type="NCBI Taxonomy" id="2030880"/>
    <lineage>
        <taxon>Bacteria</taxon>
        <taxon>Pseudomonadati</taxon>
        <taxon>Pseudomonadota</taxon>
        <taxon>Gammaproteobacteria</taxon>
        <taxon>SAR86 cluster</taxon>
    </lineage>
</organism>
<dbReference type="GO" id="GO:0120010">
    <property type="term" value="P:intermembrane phospholipid transfer"/>
    <property type="evidence" value="ECO:0007669"/>
    <property type="project" value="TreeGrafter"/>
</dbReference>
<dbReference type="InterPro" id="IPR007428">
    <property type="entry name" value="MlaA"/>
</dbReference>
<dbReference type="GO" id="GO:0016020">
    <property type="term" value="C:membrane"/>
    <property type="evidence" value="ECO:0007669"/>
    <property type="project" value="InterPro"/>
</dbReference>
<evidence type="ECO:0000313" key="4">
    <source>
        <dbReference type="Proteomes" id="UP000754644"/>
    </source>
</evidence>
<name>A0A972VUT9_9GAMM</name>
<gene>
    <name evidence="3" type="ORF">HQ497_04745</name>
</gene>
<keyword evidence="2" id="KW-0732">Signal</keyword>
<dbReference type="PRINTS" id="PR01805">
    <property type="entry name" value="VACJLIPOPROT"/>
</dbReference>
<feature type="non-terminal residue" evidence="3">
    <location>
        <position position="212"/>
    </location>
</feature>
<dbReference type="Pfam" id="PF04333">
    <property type="entry name" value="MlaA"/>
    <property type="match status" value="1"/>
</dbReference>
<reference evidence="3" key="1">
    <citation type="submission" date="2020-05" db="EMBL/GenBank/DDBJ databases">
        <title>Sulfur intermediates as new biogeochemical hubs in an aquatic model microbial ecosystem.</title>
        <authorList>
            <person name="Vigneron A."/>
        </authorList>
    </citation>
    <scope>NUCLEOTIDE SEQUENCE</scope>
    <source>
        <strain evidence="3">Bin.250</strain>
    </source>
</reference>
<sequence>MLAQSVYADAENPDPWESVNRITHGFNDGIDRAVLKPLAKGYKNVVPGGVRQIIGRFFSNLDEFGNVANNLLQGKAKYAVGSAGRLMINTTVGLGGLLDPATDMGLLAHPEDFSQTFRVWGVPNGPYLVIPLLGPSTVTDAAGLPLDGLLGPLRDYHPVRHRNMLRGVNLVDGRASILSAESVVFGDRYIFYRNAYLQRQNYLAKDGQVVDE</sequence>
<accession>A0A972VUT9</accession>
<dbReference type="Proteomes" id="UP000754644">
    <property type="component" value="Unassembled WGS sequence"/>
</dbReference>
<comment type="similarity">
    <text evidence="1">Belongs to the MlaA family.</text>
</comment>
<dbReference type="PANTHER" id="PTHR30035:SF3">
    <property type="entry name" value="INTERMEMBRANE PHOSPHOLIPID TRANSPORT SYSTEM LIPOPROTEIN MLAA"/>
    <property type="match status" value="1"/>
</dbReference>
<dbReference type="PANTHER" id="PTHR30035">
    <property type="entry name" value="LIPOPROTEIN VACJ-RELATED"/>
    <property type="match status" value="1"/>
</dbReference>
<protein>
    <submittedName>
        <fullName evidence="3">VacJ family lipoprotein</fullName>
    </submittedName>
</protein>